<dbReference type="PANTHER" id="PTHR43381">
    <property type="entry name" value="TRANSLATION INITIATION FACTOR IF-2-RELATED"/>
    <property type="match status" value="1"/>
</dbReference>
<keyword evidence="1" id="KW-0547">Nucleotide-binding</keyword>
<feature type="domain" description="Translation initiation factor IF-2 N-terminal" evidence="4">
    <location>
        <begin position="35"/>
        <end position="84"/>
    </location>
</feature>
<dbReference type="InterPro" id="IPR015760">
    <property type="entry name" value="TIF_IF2"/>
</dbReference>
<organism evidence="5">
    <name type="scientific">marine sediment metagenome</name>
    <dbReference type="NCBI Taxonomy" id="412755"/>
    <lineage>
        <taxon>unclassified sequences</taxon>
        <taxon>metagenomes</taxon>
        <taxon>ecological metagenomes</taxon>
    </lineage>
</organism>
<dbReference type="GO" id="GO:0005525">
    <property type="term" value="F:GTP binding"/>
    <property type="evidence" value="ECO:0007669"/>
    <property type="project" value="UniProtKB-KW"/>
</dbReference>
<feature type="compositionally biased region" description="Low complexity" evidence="3">
    <location>
        <begin position="8"/>
        <end position="21"/>
    </location>
</feature>
<dbReference type="Pfam" id="PF04760">
    <property type="entry name" value="IF2_N"/>
    <property type="match status" value="1"/>
</dbReference>
<name>X1USG6_9ZZZZ</name>
<evidence type="ECO:0000256" key="1">
    <source>
        <dbReference type="ARBA" id="ARBA00022741"/>
    </source>
</evidence>
<dbReference type="InterPro" id="IPR027417">
    <property type="entry name" value="P-loop_NTPase"/>
</dbReference>
<accession>X1USG6</accession>
<dbReference type="EMBL" id="BARW01035440">
    <property type="protein sequence ID" value="GAJ20414.1"/>
    <property type="molecule type" value="Genomic_DNA"/>
</dbReference>
<dbReference type="GO" id="GO:0003743">
    <property type="term" value="F:translation initiation factor activity"/>
    <property type="evidence" value="ECO:0007669"/>
    <property type="project" value="TreeGrafter"/>
</dbReference>
<comment type="caution">
    <text evidence="5">The sequence shown here is derived from an EMBL/GenBank/DDBJ whole genome shotgun (WGS) entry which is preliminary data.</text>
</comment>
<sequence>MAKASKPSEAQESLAEEASNSPSSAKTLAIEIPQSLSVRQLADLLKVSAVDIIKQLMRNGIMANINQAIAYEAAAAVATATGYEVRPQTVRELASAIGEAKRRQQLQDKQLGGLRPRPPIVTIMGHVDHGKTRLLDAIRQTNVMATEAGGITQHIGAYQVEVNGQKV</sequence>
<dbReference type="AlphaFoldDB" id="X1USG6"/>
<dbReference type="GO" id="GO:0005829">
    <property type="term" value="C:cytosol"/>
    <property type="evidence" value="ECO:0007669"/>
    <property type="project" value="TreeGrafter"/>
</dbReference>
<evidence type="ECO:0000313" key="5">
    <source>
        <dbReference type="EMBL" id="GAJ20414.1"/>
    </source>
</evidence>
<feature type="region of interest" description="Disordered" evidence="3">
    <location>
        <begin position="1"/>
        <end position="25"/>
    </location>
</feature>
<dbReference type="InterPro" id="IPR006847">
    <property type="entry name" value="IF2_N"/>
</dbReference>
<reference evidence="5" key="1">
    <citation type="journal article" date="2014" name="Front. Microbiol.">
        <title>High frequency of phylogenetically diverse reductive dehalogenase-homologous genes in deep subseafloor sedimentary metagenomes.</title>
        <authorList>
            <person name="Kawai M."/>
            <person name="Futagami T."/>
            <person name="Toyoda A."/>
            <person name="Takaki Y."/>
            <person name="Nishi S."/>
            <person name="Hori S."/>
            <person name="Arai W."/>
            <person name="Tsubouchi T."/>
            <person name="Morono Y."/>
            <person name="Uchiyama I."/>
            <person name="Ito T."/>
            <person name="Fujiyama A."/>
            <person name="Inagaki F."/>
            <person name="Takami H."/>
        </authorList>
    </citation>
    <scope>NUCLEOTIDE SEQUENCE</scope>
    <source>
        <strain evidence="5">Expedition CK06-06</strain>
    </source>
</reference>
<evidence type="ECO:0000256" key="3">
    <source>
        <dbReference type="SAM" id="MobiDB-lite"/>
    </source>
</evidence>
<feature type="non-terminal residue" evidence="5">
    <location>
        <position position="167"/>
    </location>
</feature>
<dbReference type="Gene3D" id="3.40.50.300">
    <property type="entry name" value="P-loop containing nucleotide triphosphate hydrolases"/>
    <property type="match status" value="1"/>
</dbReference>
<dbReference type="PANTHER" id="PTHR43381:SF5">
    <property type="entry name" value="TR-TYPE G DOMAIN-CONTAINING PROTEIN"/>
    <property type="match status" value="1"/>
</dbReference>
<protein>
    <recommendedName>
        <fullName evidence="4">Translation initiation factor IF-2 N-terminal domain-containing protein</fullName>
    </recommendedName>
</protein>
<evidence type="ECO:0000256" key="2">
    <source>
        <dbReference type="ARBA" id="ARBA00023134"/>
    </source>
</evidence>
<keyword evidence="2" id="KW-0342">GTP-binding</keyword>
<gene>
    <name evidence="5" type="ORF">S12H4_55279</name>
</gene>
<evidence type="ECO:0000259" key="4">
    <source>
        <dbReference type="Pfam" id="PF04760"/>
    </source>
</evidence>
<proteinExistence type="predicted"/>
<dbReference type="SUPFAM" id="SSF52540">
    <property type="entry name" value="P-loop containing nucleoside triphosphate hydrolases"/>
    <property type="match status" value="1"/>
</dbReference>